<dbReference type="RefSeq" id="XP_005835560.1">
    <property type="nucleotide sequence ID" value="XM_005835503.1"/>
</dbReference>
<comment type="subcellular location">
    <subcellularLocation>
        <location evidence="1">Mitochondrion</location>
    </subcellularLocation>
</comment>
<dbReference type="AlphaFoldDB" id="L1JKG0"/>
<comment type="similarity">
    <text evidence="2">Belongs to the OXR1 family.</text>
</comment>
<dbReference type="STRING" id="905079.L1JKG0"/>
<protein>
    <recommendedName>
        <fullName evidence="4">Oxidation resistance protein 1</fullName>
    </recommendedName>
</protein>
<evidence type="ECO:0000259" key="5">
    <source>
        <dbReference type="PROSITE" id="PS51886"/>
    </source>
</evidence>
<evidence type="ECO:0000256" key="4">
    <source>
        <dbReference type="ARBA" id="ARBA00040604"/>
    </source>
</evidence>
<evidence type="ECO:0000313" key="8">
    <source>
        <dbReference type="Proteomes" id="UP000011087"/>
    </source>
</evidence>
<dbReference type="PANTHER" id="PTHR23354:SF62">
    <property type="entry name" value="MUSTARD, ISOFORM V"/>
    <property type="match status" value="1"/>
</dbReference>
<dbReference type="PaxDb" id="55529-EKX48580"/>
<evidence type="ECO:0000256" key="3">
    <source>
        <dbReference type="ARBA" id="ARBA00023128"/>
    </source>
</evidence>
<reference evidence="7" key="3">
    <citation type="submission" date="2015-06" db="UniProtKB">
        <authorList>
            <consortium name="EnsemblProtists"/>
        </authorList>
    </citation>
    <scope>IDENTIFICATION</scope>
</reference>
<dbReference type="OrthoDB" id="26679at2759"/>
<proteinExistence type="inferred from homology"/>
<dbReference type="SMART" id="SM00584">
    <property type="entry name" value="TLDc"/>
    <property type="match status" value="1"/>
</dbReference>
<dbReference type="HOGENOM" id="CLU_757480_0_0_1"/>
<sequence length="366" mass="41646">MPWAFFRRKPVCIDVRDEQRKEQTELAGAIPVRSSEHTDEAVAQEEKEPGLFSLLPMDLADKVLVLLDGHALARVCCCNTLFAQHIHCQHPAWRVLQQERYAESANDRQRYLEVARDRCSLCGLPDDVQKELQASKKYFCSTCTFRHADRIREMEKFDKHLHRKAIELDTSIRRRNLNPLLKSDTLKDLFAAKPLAPPKLLFSTKFHGHSLSRFFSSTSGMSNTLLMIETYDGEQLGSFTREAWKNMGERPFGSDKSFLFRCRPSFQCFSGQPGHSGYQFACKDGIACGGSNCSRLSGIFVDCSLTRGSSLPSMQFRNPNLASTPMFEIKHLEVWKVFSVEEERLYADLSDDDDPFDLLGAGKHDS</sequence>
<dbReference type="InterPro" id="IPR006571">
    <property type="entry name" value="TLDc_dom"/>
</dbReference>
<dbReference type="PROSITE" id="PS51886">
    <property type="entry name" value="TLDC"/>
    <property type="match status" value="1"/>
</dbReference>
<dbReference type="GO" id="GO:0005739">
    <property type="term" value="C:mitochondrion"/>
    <property type="evidence" value="ECO:0007669"/>
    <property type="project" value="UniProtKB-SubCell"/>
</dbReference>
<dbReference type="EMBL" id="JH992985">
    <property type="protein sequence ID" value="EKX48580.1"/>
    <property type="molecule type" value="Genomic_DNA"/>
</dbReference>
<keyword evidence="8" id="KW-1185">Reference proteome</keyword>
<dbReference type="SUPFAM" id="SSF81383">
    <property type="entry name" value="F-box domain"/>
    <property type="match status" value="1"/>
</dbReference>
<keyword evidence="3" id="KW-0496">Mitochondrion</keyword>
<organism evidence="6">
    <name type="scientific">Guillardia theta (strain CCMP2712)</name>
    <name type="common">Cryptophyte</name>
    <dbReference type="NCBI Taxonomy" id="905079"/>
    <lineage>
        <taxon>Eukaryota</taxon>
        <taxon>Cryptophyceae</taxon>
        <taxon>Pyrenomonadales</taxon>
        <taxon>Geminigeraceae</taxon>
        <taxon>Guillardia</taxon>
    </lineage>
</organism>
<dbReference type="KEGG" id="gtt:GUITHDRAFT_105725"/>
<evidence type="ECO:0000313" key="7">
    <source>
        <dbReference type="EnsemblProtists" id="EKX48580"/>
    </source>
</evidence>
<dbReference type="GeneID" id="17305187"/>
<evidence type="ECO:0000313" key="6">
    <source>
        <dbReference type="EMBL" id="EKX48580.1"/>
    </source>
</evidence>
<feature type="domain" description="TLDc" evidence="5">
    <location>
        <begin position="167"/>
        <end position="338"/>
    </location>
</feature>
<accession>L1JKG0</accession>
<dbReference type="PANTHER" id="PTHR23354">
    <property type="entry name" value="NUCLEOLAR PROTEIN 7/ESTROGEN RECEPTOR COACTIVATOR-RELATED"/>
    <property type="match status" value="1"/>
</dbReference>
<dbReference type="eggNOG" id="KOG2557">
    <property type="taxonomic scope" value="Eukaryota"/>
</dbReference>
<evidence type="ECO:0000256" key="1">
    <source>
        <dbReference type="ARBA" id="ARBA00004173"/>
    </source>
</evidence>
<dbReference type="Pfam" id="PF07534">
    <property type="entry name" value="TLD"/>
    <property type="match status" value="1"/>
</dbReference>
<dbReference type="Proteomes" id="UP000011087">
    <property type="component" value="Unassembled WGS sequence"/>
</dbReference>
<gene>
    <name evidence="6" type="ORF">GUITHDRAFT_105725</name>
</gene>
<dbReference type="InterPro" id="IPR036047">
    <property type="entry name" value="F-box-like_dom_sf"/>
</dbReference>
<dbReference type="EnsemblProtists" id="EKX48580">
    <property type="protein sequence ID" value="EKX48580"/>
    <property type="gene ID" value="GUITHDRAFT_105725"/>
</dbReference>
<evidence type="ECO:0000256" key="2">
    <source>
        <dbReference type="ARBA" id="ARBA00009540"/>
    </source>
</evidence>
<reference evidence="6 8" key="1">
    <citation type="journal article" date="2012" name="Nature">
        <title>Algal genomes reveal evolutionary mosaicism and the fate of nucleomorphs.</title>
        <authorList>
            <consortium name="DOE Joint Genome Institute"/>
            <person name="Curtis B.A."/>
            <person name="Tanifuji G."/>
            <person name="Burki F."/>
            <person name="Gruber A."/>
            <person name="Irimia M."/>
            <person name="Maruyama S."/>
            <person name="Arias M.C."/>
            <person name="Ball S.G."/>
            <person name="Gile G.H."/>
            <person name="Hirakawa Y."/>
            <person name="Hopkins J.F."/>
            <person name="Kuo A."/>
            <person name="Rensing S.A."/>
            <person name="Schmutz J."/>
            <person name="Symeonidi A."/>
            <person name="Elias M."/>
            <person name="Eveleigh R.J."/>
            <person name="Herman E.K."/>
            <person name="Klute M.J."/>
            <person name="Nakayama T."/>
            <person name="Obornik M."/>
            <person name="Reyes-Prieto A."/>
            <person name="Armbrust E.V."/>
            <person name="Aves S.J."/>
            <person name="Beiko R.G."/>
            <person name="Coutinho P."/>
            <person name="Dacks J.B."/>
            <person name="Durnford D.G."/>
            <person name="Fast N.M."/>
            <person name="Green B.R."/>
            <person name="Grisdale C.J."/>
            <person name="Hempel F."/>
            <person name="Henrissat B."/>
            <person name="Hoppner M.P."/>
            <person name="Ishida K."/>
            <person name="Kim E."/>
            <person name="Koreny L."/>
            <person name="Kroth P.G."/>
            <person name="Liu Y."/>
            <person name="Malik S.B."/>
            <person name="Maier U.G."/>
            <person name="McRose D."/>
            <person name="Mock T."/>
            <person name="Neilson J.A."/>
            <person name="Onodera N.T."/>
            <person name="Poole A.M."/>
            <person name="Pritham E.J."/>
            <person name="Richards T.A."/>
            <person name="Rocap G."/>
            <person name="Roy S.W."/>
            <person name="Sarai C."/>
            <person name="Schaack S."/>
            <person name="Shirato S."/>
            <person name="Slamovits C.H."/>
            <person name="Spencer D.F."/>
            <person name="Suzuki S."/>
            <person name="Worden A.Z."/>
            <person name="Zauner S."/>
            <person name="Barry K."/>
            <person name="Bell C."/>
            <person name="Bharti A.K."/>
            <person name="Crow J.A."/>
            <person name="Grimwood J."/>
            <person name="Kramer R."/>
            <person name="Lindquist E."/>
            <person name="Lucas S."/>
            <person name="Salamov A."/>
            <person name="McFadden G.I."/>
            <person name="Lane C.E."/>
            <person name="Keeling P.J."/>
            <person name="Gray M.W."/>
            <person name="Grigoriev I.V."/>
            <person name="Archibald J.M."/>
        </authorList>
    </citation>
    <scope>NUCLEOTIDE SEQUENCE</scope>
    <source>
        <strain evidence="6 8">CCMP2712</strain>
    </source>
</reference>
<reference evidence="8" key="2">
    <citation type="submission" date="2012-11" db="EMBL/GenBank/DDBJ databases">
        <authorList>
            <person name="Kuo A."/>
            <person name="Curtis B.A."/>
            <person name="Tanifuji G."/>
            <person name="Burki F."/>
            <person name="Gruber A."/>
            <person name="Irimia M."/>
            <person name="Maruyama S."/>
            <person name="Arias M.C."/>
            <person name="Ball S.G."/>
            <person name="Gile G.H."/>
            <person name="Hirakawa Y."/>
            <person name="Hopkins J.F."/>
            <person name="Rensing S.A."/>
            <person name="Schmutz J."/>
            <person name="Symeonidi A."/>
            <person name="Elias M."/>
            <person name="Eveleigh R.J."/>
            <person name="Herman E.K."/>
            <person name="Klute M.J."/>
            <person name="Nakayama T."/>
            <person name="Obornik M."/>
            <person name="Reyes-Prieto A."/>
            <person name="Armbrust E.V."/>
            <person name="Aves S.J."/>
            <person name="Beiko R.G."/>
            <person name="Coutinho P."/>
            <person name="Dacks J.B."/>
            <person name="Durnford D.G."/>
            <person name="Fast N.M."/>
            <person name="Green B.R."/>
            <person name="Grisdale C."/>
            <person name="Hempe F."/>
            <person name="Henrissat B."/>
            <person name="Hoppner M.P."/>
            <person name="Ishida K.-I."/>
            <person name="Kim E."/>
            <person name="Koreny L."/>
            <person name="Kroth P.G."/>
            <person name="Liu Y."/>
            <person name="Malik S.-B."/>
            <person name="Maier U.G."/>
            <person name="McRose D."/>
            <person name="Mock T."/>
            <person name="Neilson J.A."/>
            <person name="Onodera N.T."/>
            <person name="Poole A.M."/>
            <person name="Pritham E.J."/>
            <person name="Richards T.A."/>
            <person name="Rocap G."/>
            <person name="Roy S.W."/>
            <person name="Sarai C."/>
            <person name="Schaack S."/>
            <person name="Shirato S."/>
            <person name="Slamovits C.H."/>
            <person name="Spencer D.F."/>
            <person name="Suzuki S."/>
            <person name="Worden A.Z."/>
            <person name="Zauner S."/>
            <person name="Barry K."/>
            <person name="Bell C."/>
            <person name="Bharti A.K."/>
            <person name="Crow J.A."/>
            <person name="Grimwood J."/>
            <person name="Kramer R."/>
            <person name="Lindquist E."/>
            <person name="Lucas S."/>
            <person name="Salamov A."/>
            <person name="McFadden G.I."/>
            <person name="Lane C.E."/>
            <person name="Keeling P.J."/>
            <person name="Gray M.W."/>
            <person name="Grigoriev I.V."/>
            <person name="Archibald J.M."/>
        </authorList>
    </citation>
    <scope>NUCLEOTIDE SEQUENCE</scope>
    <source>
        <strain evidence="8">CCMP2712</strain>
    </source>
</reference>
<name>L1JKG0_GUITC</name>